<name>A0A250L154_9GAMM</name>
<protein>
    <submittedName>
        <fullName evidence="1">Uncharacterized protein</fullName>
    </submittedName>
</protein>
<evidence type="ECO:0000313" key="2">
    <source>
        <dbReference type="Proteomes" id="UP000266313"/>
    </source>
</evidence>
<gene>
    <name evidence="1" type="ORF">sS8_5078</name>
</gene>
<proteinExistence type="predicted"/>
<dbReference type="Proteomes" id="UP000266313">
    <property type="component" value="Chromosome"/>
</dbReference>
<dbReference type="RefSeq" id="WP_119632072.1">
    <property type="nucleotide sequence ID" value="NZ_AP017928.1"/>
</dbReference>
<organism evidence="1 2">
    <name type="scientific">Methylocaldum marinum</name>
    <dbReference type="NCBI Taxonomy" id="1432792"/>
    <lineage>
        <taxon>Bacteria</taxon>
        <taxon>Pseudomonadati</taxon>
        <taxon>Pseudomonadota</taxon>
        <taxon>Gammaproteobacteria</taxon>
        <taxon>Methylococcales</taxon>
        <taxon>Methylococcaceae</taxon>
        <taxon>Methylocaldum</taxon>
    </lineage>
</organism>
<accession>A0A250L154</accession>
<dbReference type="AlphaFoldDB" id="A0A250L154"/>
<dbReference type="KEGG" id="mmai:sS8_5078"/>
<keyword evidence="2" id="KW-1185">Reference proteome</keyword>
<evidence type="ECO:0000313" key="1">
    <source>
        <dbReference type="EMBL" id="BBA37001.1"/>
    </source>
</evidence>
<dbReference type="EMBL" id="AP017928">
    <property type="protein sequence ID" value="BBA37001.1"/>
    <property type="molecule type" value="Genomic_DNA"/>
</dbReference>
<sequence>MSKKDNLKKKAEACLAKKVDIPMSPLWHMGKAVKFGSDSNLKIMQEAIDYLTCKAQAKMEFNADDKEFLKELYEAFWWGGHYSGLKEAAQLANHYVNGNGVPLRINPEVYKTSKIVIATMSAMKLFIAERKNKRKPFTNIRCDHVEFRQSKYAAPLRRMNYMTEGKMKPSGVLEAAQKNHRLHKTDGHFYLDSFNLVINGGGIKTTWSVKSIYDFEPFEKKDYYTEIPLGDFKLILPDGLSEYMTRIGVAKVFHYSAEWQETWSAVQ</sequence>
<reference evidence="1 2" key="1">
    <citation type="submission" date="2016-12" db="EMBL/GenBank/DDBJ databases">
        <title>Genome sequencing of Methylocaldum marinum.</title>
        <authorList>
            <person name="Takeuchi M."/>
            <person name="Kamagata Y."/>
            <person name="Hiraoka S."/>
            <person name="Oshima K."/>
            <person name="Hattori M."/>
            <person name="Iwasaki W."/>
        </authorList>
    </citation>
    <scope>NUCLEOTIDE SEQUENCE [LARGE SCALE GENOMIC DNA]</scope>
    <source>
        <strain evidence="1 2">S8</strain>
    </source>
</reference>
<dbReference type="OrthoDB" id="7057465at2"/>